<dbReference type="Proteomes" id="UP001596506">
    <property type="component" value="Unassembled WGS sequence"/>
</dbReference>
<gene>
    <name evidence="2" type="ORF">ACFQQA_15270</name>
</gene>
<evidence type="ECO:0000313" key="2">
    <source>
        <dbReference type="EMBL" id="MFC7296082.1"/>
    </source>
</evidence>
<proteinExistence type="predicted"/>
<feature type="domain" description="dATP/dGTP diphosphohydrolase N-terminal" evidence="1">
    <location>
        <begin position="49"/>
        <end position="138"/>
    </location>
</feature>
<reference evidence="3" key="1">
    <citation type="journal article" date="2019" name="Int. J. Syst. Evol. Microbiol.">
        <title>The Global Catalogue of Microorganisms (GCM) 10K type strain sequencing project: providing services to taxonomists for standard genome sequencing and annotation.</title>
        <authorList>
            <consortium name="The Broad Institute Genomics Platform"/>
            <consortium name="The Broad Institute Genome Sequencing Center for Infectious Disease"/>
            <person name="Wu L."/>
            <person name="Ma J."/>
        </authorList>
    </citation>
    <scope>NUCLEOTIDE SEQUENCE [LARGE SCALE GENOMIC DNA]</scope>
    <source>
        <strain evidence="3">CCUG 60559</strain>
    </source>
</reference>
<organism evidence="2 3">
    <name type="scientific">Marinobacter aromaticivorans</name>
    <dbReference type="NCBI Taxonomy" id="1494078"/>
    <lineage>
        <taxon>Bacteria</taxon>
        <taxon>Pseudomonadati</taxon>
        <taxon>Pseudomonadota</taxon>
        <taxon>Gammaproteobacteria</taxon>
        <taxon>Pseudomonadales</taxon>
        <taxon>Marinobacteraceae</taxon>
        <taxon>Marinobacter</taxon>
    </lineage>
</organism>
<dbReference type="RefSeq" id="WP_198515507.1">
    <property type="nucleotide sequence ID" value="NZ_JBHTBD010000007.1"/>
</dbReference>
<dbReference type="Pfam" id="PF18909">
    <property type="entry name" value="dGTP_diPhyd_N"/>
    <property type="match status" value="1"/>
</dbReference>
<evidence type="ECO:0000259" key="1">
    <source>
        <dbReference type="Pfam" id="PF18909"/>
    </source>
</evidence>
<dbReference type="InterPro" id="IPR044038">
    <property type="entry name" value="dATP/dGTP_diPOhydrolase_N"/>
</dbReference>
<accession>A0ABW2IYM8</accession>
<comment type="caution">
    <text evidence="2">The sequence shown here is derived from an EMBL/GenBank/DDBJ whole genome shotgun (WGS) entry which is preliminary data.</text>
</comment>
<keyword evidence="3" id="KW-1185">Reference proteome</keyword>
<protein>
    <submittedName>
        <fullName evidence="2">dATP/dGTP diphosphohydrolase domain-containing protein</fullName>
    </submittedName>
</protein>
<evidence type="ECO:0000313" key="3">
    <source>
        <dbReference type="Proteomes" id="UP001596506"/>
    </source>
</evidence>
<sequence>MTDTYAVTPEEDEAWAEAERRMENIGPNGNDGLHYKGQEPGRIEGLEARGIKYDSDKPMMDLIPPLMEMEVARVLTAGAQKYSPDNWRHVPDLRRRYIAAAKRHINALSQGIKRDEETGLHHAAHAVCCLMFLGEVELET</sequence>
<name>A0ABW2IYM8_9GAMM</name>
<dbReference type="EMBL" id="JBHTBD010000007">
    <property type="protein sequence ID" value="MFC7296082.1"/>
    <property type="molecule type" value="Genomic_DNA"/>
</dbReference>